<dbReference type="AlphaFoldDB" id="A0ABD7XIT0"/>
<organism evidence="2 3">
    <name type="scientific">Enterococcus faecalis</name>
    <name type="common">Streptococcus faecalis</name>
    <dbReference type="NCBI Taxonomy" id="1351"/>
    <lineage>
        <taxon>Bacteria</taxon>
        <taxon>Bacillati</taxon>
        <taxon>Bacillota</taxon>
        <taxon>Bacilli</taxon>
        <taxon>Lactobacillales</taxon>
        <taxon>Enterococcaceae</taxon>
        <taxon>Enterococcus</taxon>
    </lineage>
</organism>
<reference evidence="2 3" key="1">
    <citation type="submission" date="2023-02" db="EMBL/GenBank/DDBJ databases">
        <title>Results of the 2020 Genomic Proficiency Test for the network of European Union Reference Laboratory for Antimicrobial Resistance assessing whole genome sequencing capacities.</title>
        <authorList>
            <person name="Hoffmann M."/>
            <person name="Luo Y."/>
            <person name="Sorensen L.H."/>
            <person name="Pedersen S.K."/>
            <person name="Hendriksen R.S."/>
        </authorList>
    </citation>
    <scope>NUCLEOTIDE SEQUENCE [LARGE SCALE GENOMIC DNA]</scope>
    <source>
        <strain evidence="2 3">GENOMIC22-006</strain>
        <plasmid evidence="2 3">pCFSAN126951_02</plasmid>
    </source>
</reference>
<sequence length="501" mass="58113">MKVSDVISVILKSGIREYKCLNSKIKPIGYKAEGKKGAIFGFRSKKLMTESRGIVLTSQEGLAENEDKFTHWTPNVYSYGAYADEKRIIVKGHNERNLQQINTFVIDFDRLTGEKLDSQMILDAAIDLELMPTLILETPGGFQAYFILENAWYISSKNNYQSIEVAKRVSENLRKAFAEELPSVDLGCNHFGIARIPRTDNIVYYYPALTHDIQQLIQWSMKYEPAKTYKKPLRSLVKNKYKQVNEMWYRQLISNPKIVGTKGIMGRNNVIFTLSLANYASGVDLEDCLNEMDLFNSSLERPLKDRERVRIVKSAYSGKYRGASKTYVQQLVSNWGLESLSEEKMFTQQRNTWYKFKKERHKRKKSHLSEWKEDILAYLETQCYRYRPEVRLKKTDLQAAITFNGQSIPKRSLDRALKELMAEGKLFVQIKAGRNGGLVVATRKALIRTVIQVKQQVKSAYKQGIKTFFKEADMLVRIFREPDKYSQRVDHYKQLNLWNTG</sequence>
<dbReference type="Proteomes" id="UP001221642">
    <property type="component" value="Plasmid pCFSAN126951_02"/>
</dbReference>
<geneLocation type="plasmid" evidence="2 3">
    <name>pCFSAN126951_02</name>
</geneLocation>
<keyword evidence="2" id="KW-0614">Plasmid</keyword>
<evidence type="ECO:0000313" key="3">
    <source>
        <dbReference type="Proteomes" id="UP001221642"/>
    </source>
</evidence>
<accession>A0ABD7XIT0</accession>
<evidence type="ECO:0000259" key="1">
    <source>
        <dbReference type="SMART" id="SM00942"/>
    </source>
</evidence>
<dbReference type="SMART" id="SM00942">
    <property type="entry name" value="PriCT_1"/>
    <property type="match status" value="1"/>
</dbReference>
<feature type="domain" description="Primase C-terminal 1" evidence="1">
    <location>
        <begin position="256"/>
        <end position="321"/>
    </location>
</feature>
<dbReference type="EMBL" id="CP119161">
    <property type="protein sequence ID" value="WEH24165.1"/>
    <property type="molecule type" value="Genomic_DNA"/>
</dbReference>
<dbReference type="RefSeq" id="WP_010730385.1">
    <property type="nucleotide sequence ID" value="NZ_CP091903.1"/>
</dbReference>
<gene>
    <name evidence="2" type="ORF">P0D81_16650</name>
</gene>
<name>A0ABD7XIT0_ENTFL</name>
<evidence type="ECO:0000313" key="2">
    <source>
        <dbReference type="EMBL" id="WEH24165.1"/>
    </source>
</evidence>
<dbReference type="Pfam" id="PF08708">
    <property type="entry name" value="PriCT_1"/>
    <property type="match status" value="1"/>
</dbReference>
<dbReference type="InterPro" id="IPR014820">
    <property type="entry name" value="PriCT_1"/>
</dbReference>
<protein>
    <submittedName>
        <fullName evidence="2">Primase C-terminal domain-containing protein</fullName>
    </submittedName>
</protein>
<proteinExistence type="predicted"/>